<keyword evidence="3" id="KW-1185">Reference proteome</keyword>
<reference evidence="2 3" key="1">
    <citation type="submission" date="2021-12" db="EMBL/GenBank/DDBJ databases">
        <title>Discovery of the Pendulisporaceae a myxobacterial family with distinct sporulation behavior and unique specialized metabolism.</title>
        <authorList>
            <person name="Garcia R."/>
            <person name="Popoff A."/>
            <person name="Bader C.D."/>
            <person name="Loehr J."/>
            <person name="Walesch S."/>
            <person name="Walt C."/>
            <person name="Boldt J."/>
            <person name="Bunk B."/>
            <person name="Haeckl F.J.F.P.J."/>
            <person name="Gunesch A.P."/>
            <person name="Birkelbach J."/>
            <person name="Nuebel U."/>
            <person name="Pietschmann T."/>
            <person name="Bach T."/>
            <person name="Mueller R."/>
        </authorList>
    </citation>
    <scope>NUCLEOTIDE SEQUENCE [LARGE SCALE GENOMIC DNA]</scope>
    <source>
        <strain evidence="2 3">MSr11954</strain>
    </source>
</reference>
<dbReference type="EMBL" id="CP089984">
    <property type="protein sequence ID" value="WXB17382.1"/>
    <property type="molecule type" value="Genomic_DNA"/>
</dbReference>
<evidence type="ECO:0000313" key="3">
    <source>
        <dbReference type="Proteomes" id="UP001370348"/>
    </source>
</evidence>
<sequence length="104" mass="11015">MSGREPKDHLRAPGVTSTPSVKSVPPAIGPGMITRQVRVRTRDVVFLKGIVEALEGVAQVFAERGGDLTIAAPAGRERELDGIIDDLCRELGAMRVDPPAPSST</sequence>
<dbReference type="RefSeq" id="WP_394827013.1">
    <property type="nucleotide sequence ID" value="NZ_CP089984.1"/>
</dbReference>
<dbReference type="Pfam" id="PF16256">
    <property type="entry name" value="DUF4911"/>
    <property type="match status" value="1"/>
</dbReference>
<accession>A0ABZ2M5Y3</accession>
<feature type="compositionally biased region" description="Basic and acidic residues" evidence="1">
    <location>
        <begin position="1"/>
        <end position="11"/>
    </location>
</feature>
<organism evidence="2 3">
    <name type="scientific">Pendulispora albinea</name>
    <dbReference type="NCBI Taxonomy" id="2741071"/>
    <lineage>
        <taxon>Bacteria</taxon>
        <taxon>Pseudomonadati</taxon>
        <taxon>Myxococcota</taxon>
        <taxon>Myxococcia</taxon>
        <taxon>Myxococcales</taxon>
        <taxon>Sorangiineae</taxon>
        <taxon>Pendulisporaceae</taxon>
        <taxon>Pendulispora</taxon>
    </lineage>
</organism>
<gene>
    <name evidence="2" type="ORF">LZC94_08875</name>
</gene>
<evidence type="ECO:0000313" key="2">
    <source>
        <dbReference type="EMBL" id="WXB17382.1"/>
    </source>
</evidence>
<dbReference type="Proteomes" id="UP001370348">
    <property type="component" value="Chromosome"/>
</dbReference>
<evidence type="ECO:0000256" key="1">
    <source>
        <dbReference type="SAM" id="MobiDB-lite"/>
    </source>
</evidence>
<name>A0ABZ2M5Y3_9BACT</name>
<feature type="region of interest" description="Disordered" evidence="1">
    <location>
        <begin position="1"/>
        <end position="29"/>
    </location>
</feature>
<proteinExistence type="predicted"/>
<dbReference type="InterPro" id="IPR032587">
    <property type="entry name" value="DUF4911"/>
</dbReference>
<protein>
    <submittedName>
        <fullName evidence="2">DUF4911 domain-containing protein</fullName>
    </submittedName>
</protein>